<sequence>MSHFSKDLLDAAPETLAALRDLLHGSGAENRRGGRAPSVPPGKEGRTVGGKAGRAAPVRRRGSPASIRA</sequence>
<accession>A0A1I4AI13</accession>
<dbReference type="RefSeq" id="WP_091942440.1">
    <property type="nucleotide sequence ID" value="NZ_FOSV01000002.1"/>
</dbReference>
<name>A0A1I4AI13_9HYPH</name>
<evidence type="ECO:0000313" key="3">
    <source>
        <dbReference type="Proteomes" id="UP000198804"/>
    </source>
</evidence>
<dbReference type="AlphaFoldDB" id="A0A1I4AI13"/>
<dbReference type="STRING" id="414703.SAMN04488125_102384"/>
<feature type="region of interest" description="Disordered" evidence="1">
    <location>
        <begin position="24"/>
        <end position="69"/>
    </location>
</feature>
<protein>
    <submittedName>
        <fullName evidence="2">Uncharacterized protein</fullName>
    </submittedName>
</protein>
<organism evidence="2 3">
    <name type="scientific">Methylorubrum salsuginis</name>
    <dbReference type="NCBI Taxonomy" id="414703"/>
    <lineage>
        <taxon>Bacteria</taxon>
        <taxon>Pseudomonadati</taxon>
        <taxon>Pseudomonadota</taxon>
        <taxon>Alphaproteobacteria</taxon>
        <taxon>Hyphomicrobiales</taxon>
        <taxon>Methylobacteriaceae</taxon>
        <taxon>Methylorubrum</taxon>
    </lineage>
</organism>
<evidence type="ECO:0000256" key="1">
    <source>
        <dbReference type="SAM" id="MobiDB-lite"/>
    </source>
</evidence>
<dbReference type="EMBL" id="FOSV01000002">
    <property type="protein sequence ID" value="SFK55416.1"/>
    <property type="molecule type" value="Genomic_DNA"/>
</dbReference>
<proteinExistence type="predicted"/>
<keyword evidence="3" id="KW-1185">Reference proteome</keyword>
<reference evidence="3" key="1">
    <citation type="submission" date="2016-10" db="EMBL/GenBank/DDBJ databases">
        <authorList>
            <person name="Varghese N."/>
            <person name="Submissions S."/>
        </authorList>
    </citation>
    <scope>NUCLEOTIDE SEQUENCE [LARGE SCALE GENOMIC DNA]</scope>
    <source>
        <strain evidence="3">CGMCC 1.6474</strain>
    </source>
</reference>
<dbReference type="OrthoDB" id="8005676at2"/>
<dbReference type="Proteomes" id="UP000198804">
    <property type="component" value="Unassembled WGS sequence"/>
</dbReference>
<gene>
    <name evidence="2" type="ORF">SAMN04488125_102384</name>
</gene>
<evidence type="ECO:0000313" key="2">
    <source>
        <dbReference type="EMBL" id="SFK55416.1"/>
    </source>
</evidence>